<sequence length="174" mass="19248">MNKVTVHLIHCTRPCGLPRRWLRAFALLAVCIPVHAQQVGGHDPTNAEAPAATGRASAWLPKGAAIEPELTNGIGVSAIDHHPDPGVQQWQVRRADVSVRRMLQRWGQEAGWQLVWDAPRDFPIETELQLSGRIEQVVSAVVESLATTDYPMQARINSELRIIRIGGYLEGKAR</sequence>
<dbReference type="RefSeq" id="WP_006464454.1">
    <property type="nucleotide sequence ID" value="NZ_AEEC02000023.1"/>
</dbReference>
<comment type="caution">
    <text evidence="3">The sequence shown here is derived from an EMBL/GenBank/DDBJ whole genome shotgun (WGS) entry which is preliminary data.</text>
</comment>
<evidence type="ECO:0000256" key="1">
    <source>
        <dbReference type="SAM" id="SignalP"/>
    </source>
</evidence>
<proteinExistence type="predicted"/>
<evidence type="ECO:0000313" key="3">
    <source>
        <dbReference type="EMBL" id="EOA03742.1"/>
    </source>
</evidence>
<evidence type="ECO:0000259" key="2">
    <source>
        <dbReference type="Pfam" id="PF10671"/>
    </source>
</evidence>
<dbReference type="AlphaFoldDB" id="A0AAI9N2X3"/>
<feature type="signal peptide" evidence="1">
    <location>
        <begin position="1"/>
        <end position="36"/>
    </location>
</feature>
<evidence type="ECO:0000313" key="4">
    <source>
        <dbReference type="Proteomes" id="UP000006772"/>
    </source>
</evidence>
<gene>
    <name evidence="3" type="ORF">HFRIS_016070</name>
</gene>
<feature type="chain" id="PRO_5042511314" evidence="1">
    <location>
        <begin position="37"/>
        <end position="174"/>
    </location>
</feature>
<dbReference type="Gene3D" id="3.55.50.70">
    <property type="match status" value="1"/>
</dbReference>
<dbReference type="Proteomes" id="UP000006772">
    <property type="component" value="Unassembled WGS sequence"/>
</dbReference>
<name>A0AAI9N2X3_9BURK</name>
<reference evidence="3 4" key="1">
    <citation type="journal article" date="2013" name="Front. Microbiol.">
        <title>The genome of the endophytic bacterium H. frisingense GSF30(T) identifies diverse strategies in the Herbaspirillum genus to interact with plants.</title>
        <authorList>
            <person name="Straub D."/>
            <person name="Rothballer M."/>
            <person name="Hartmann A."/>
            <person name="Ludewig U."/>
        </authorList>
    </citation>
    <scope>NUCLEOTIDE SEQUENCE [LARGE SCALE GENOMIC DNA]</scope>
    <source>
        <strain evidence="3 4">GSF30</strain>
    </source>
</reference>
<protein>
    <submittedName>
        <fullName evidence="3">PilL domain-containing protein</fullName>
    </submittedName>
</protein>
<accession>A0AAI9N2X3</accession>
<keyword evidence="1" id="KW-0732">Signal</keyword>
<organism evidence="3 4">
    <name type="scientific">Herbaspirillum frisingense GSF30</name>
    <dbReference type="NCBI Taxonomy" id="864073"/>
    <lineage>
        <taxon>Bacteria</taxon>
        <taxon>Pseudomonadati</taxon>
        <taxon>Pseudomonadota</taxon>
        <taxon>Betaproteobacteria</taxon>
        <taxon>Burkholderiales</taxon>
        <taxon>Oxalobacteraceae</taxon>
        <taxon>Herbaspirillum</taxon>
    </lineage>
</organism>
<dbReference type="InterPro" id="IPR018927">
    <property type="entry name" value="Pilus_synth_Q_C"/>
</dbReference>
<dbReference type="Pfam" id="PF10671">
    <property type="entry name" value="TcpQ"/>
    <property type="match status" value="1"/>
</dbReference>
<feature type="domain" description="Toxin co-regulated pilus biosynthesis protein Q C-terminal" evidence="2">
    <location>
        <begin position="88"/>
        <end position="165"/>
    </location>
</feature>
<dbReference type="EMBL" id="AEEC02000023">
    <property type="protein sequence ID" value="EOA03742.1"/>
    <property type="molecule type" value="Genomic_DNA"/>
</dbReference>